<gene>
    <name evidence="8" type="ORF">D3P09_26550</name>
</gene>
<name>A0A3A6PA44_9BACL</name>
<dbReference type="InterPro" id="IPR015424">
    <property type="entry name" value="PyrdxlP-dep_Trfase"/>
</dbReference>
<dbReference type="Pfam" id="PF03711">
    <property type="entry name" value="OKR_DC_1_C"/>
    <property type="match status" value="1"/>
</dbReference>
<comment type="caution">
    <text evidence="8">The sequence shown here is derived from an EMBL/GenBank/DDBJ whole genome shotgun (WGS) entry which is preliminary data.</text>
</comment>
<evidence type="ECO:0000256" key="4">
    <source>
        <dbReference type="ARBA" id="ARBA00022898"/>
    </source>
</evidence>
<proteinExistence type="inferred from homology"/>
<dbReference type="Pfam" id="PF01276">
    <property type="entry name" value="OKR_DC_1"/>
    <property type="match status" value="1"/>
</dbReference>
<keyword evidence="8" id="KW-0032">Aminotransferase</keyword>
<sequence length="501" mass="54890">MGKLKAPLLEALLKHAENKPASFHVPGHHNGAALVHTLRESHIEDAAQLEKQLSAVMRLDVTELSSTDDLHHPEGAILEAQQLAAQCYGAEETCLLVGGSTSGNLAMILAVCNPGDIIIVQRNVHKSVINGLKLAGAQAVFLTPRLESNTGLSMVPSIEQVKQALYQFPQAKAVFLTNPNYYGMGMKLDTYAKACHEQGKPLLIDEAHGAHYGMHPDLPTSAIRAGADGVVQSTHKTLPALTMGAMLHMQGQLLDRRRIKEALAMVQSSSPSFPIMASLDISRAIVDRLGDRLFHSAIEAVHSFRMWVKETNTMFATAEPELFPGQQQDPLRLILTVPGGQLTGFELHRELEKRGCWAEMSDPLYTVMVIGPHVAADEAITRLQDALRDIHESFVAEPSREALYQKQSVSDDLSEGISEPVSFARTKDRPSKRVPLQEALHQPSAEMIIPYPPGIPILYPGERFTEMHLKDIRRLSDTGARFQGAEDGTMATVAILIEEKC</sequence>
<keyword evidence="3" id="KW-0210">Decarboxylase</keyword>
<accession>A0A3A6PA44</accession>
<feature type="domain" description="Orn/Lys/Arg decarboxylase C-terminal" evidence="7">
    <location>
        <begin position="383"/>
        <end position="473"/>
    </location>
</feature>
<dbReference type="InterPro" id="IPR000310">
    <property type="entry name" value="Orn/Lys/Arg_deCO2ase_major_dom"/>
</dbReference>
<evidence type="ECO:0000256" key="2">
    <source>
        <dbReference type="ARBA" id="ARBA00010671"/>
    </source>
</evidence>
<evidence type="ECO:0000259" key="6">
    <source>
        <dbReference type="Pfam" id="PF01276"/>
    </source>
</evidence>
<dbReference type="AlphaFoldDB" id="A0A3A6PA44"/>
<dbReference type="GO" id="GO:0008483">
    <property type="term" value="F:transaminase activity"/>
    <property type="evidence" value="ECO:0007669"/>
    <property type="project" value="UniProtKB-KW"/>
</dbReference>
<keyword evidence="5" id="KW-0456">Lyase</keyword>
<organism evidence="8 9">
    <name type="scientific">Paenibacillus pinisoli</name>
    <dbReference type="NCBI Taxonomy" id="1276110"/>
    <lineage>
        <taxon>Bacteria</taxon>
        <taxon>Bacillati</taxon>
        <taxon>Bacillota</taxon>
        <taxon>Bacilli</taxon>
        <taxon>Bacillales</taxon>
        <taxon>Paenibacillaceae</taxon>
        <taxon>Paenibacillus</taxon>
    </lineage>
</organism>
<dbReference type="EMBL" id="QXQB01000009">
    <property type="protein sequence ID" value="RJX36805.1"/>
    <property type="molecule type" value="Genomic_DNA"/>
</dbReference>
<dbReference type="InterPro" id="IPR008286">
    <property type="entry name" value="Prn/Lys/Arg_de-COase_C"/>
</dbReference>
<dbReference type="PANTHER" id="PTHR43277:SF3">
    <property type="entry name" value="DECARBOXYLASE, PUTATIVE-RELATED"/>
    <property type="match status" value="1"/>
</dbReference>
<dbReference type="InterPro" id="IPR036633">
    <property type="entry name" value="Prn/Lys/Arg_de-COase_C_sf"/>
</dbReference>
<dbReference type="InterPro" id="IPR052357">
    <property type="entry name" value="Orn_Lys_Arg_decarboxylase-I"/>
</dbReference>
<dbReference type="CDD" id="cd00615">
    <property type="entry name" value="Orn_deC_like"/>
    <property type="match status" value="1"/>
</dbReference>
<protein>
    <submittedName>
        <fullName evidence="8">Aminotransferase class I/II-fold pyridoxal phosphate-dependent enzyme</fullName>
    </submittedName>
</protein>
<keyword evidence="8" id="KW-0808">Transferase</keyword>
<comment type="cofactor">
    <cofactor evidence="1">
        <name>pyridoxal 5'-phosphate</name>
        <dbReference type="ChEBI" id="CHEBI:597326"/>
    </cofactor>
</comment>
<evidence type="ECO:0000256" key="3">
    <source>
        <dbReference type="ARBA" id="ARBA00022793"/>
    </source>
</evidence>
<dbReference type="GO" id="GO:0016831">
    <property type="term" value="F:carboxy-lyase activity"/>
    <property type="evidence" value="ECO:0007669"/>
    <property type="project" value="UniProtKB-KW"/>
</dbReference>
<evidence type="ECO:0000256" key="5">
    <source>
        <dbReference type="ARBA" id="ARBA00023239"/>
    </source>
</evidence>
<comment type="similarity">
    <text evidence="2">Belongs to the Orn/Lys/Arg decarboxylase class-I family.</text>
</comment>
<dbReference type="Gene3D" id="3.40.640.10">
    <property type="entry name" value="Type I PLP-dependent aspartate aminotransferase-like (Major domain)"/>
    <property type="match status" value="1"/>
</dbReference>
<evidence type="ECO:0000256" key="1">
    <source>
        <dbReference type="ARBA" id="ARBA00001933"/>
    </source>
</evidence>
<dbReference type="Gene3D" id="3.90.105.10">
    <property type="entry name" value="Molybdopterin biosynthesis moea protein, domain 2"/>
    <property type="match status" value="1"/>
</dbReference>
<dbReference type="SUPFAM" id="SSF53383">
    <property type="entry name" value="PLP-dependent transferases"/>
    <property type="match status" value="1"/>
</dbReference>
<feature type="domain" description="Orn/Lys/Arg decarboxylases family 1 pyridoxal-P attachment site" evidence="6">
    <location>
        <begin position="7"/>
        <end position="327"/>
    </location>
</feature>
<dbReference type="OrthoDB" id="9815233at2"/>
<keyword evidence="4" id="KW-0663">Pyridoxal phosphate</keyword>
<dbReference type="InterPro" id="IPR015421">
    <property type="entry name" value="PyrdxlP-dep_Trfase_major"/>
</dbReference>
<evidence type="ECO:0000313" key="8">
    <source>
        <dbReference type="EMBL" id="RJX36805.1"/>
    </source>
</evidence>
<dbReference type="Proteomes" id="UP000267798">
    <property type="component" value="Unassembled WGS sequence"/>
</dbReference>
<dbReference type="PANTHER" id="PTHR43277">
    <property type="entry name" value="ARGININE DECARBOXYLASE"/>
    <property type="match status" value="1"/>
</dbReference>
<dbReference type="SUPFAM" id="SSF55904">
    <property type="entry name" value="Ornithine decarboxylase C-terminal domain"/>
    <property type="match status" value="1"/>
</dbReference>
<evidence type="ECO:0000259" key="7">
    <source>
        <dbReference type="Pfam" id="PF03711"/>
    </source>
</evidence>
<evidence type="ECO:0000313" key="9">
    <source>
        <dbReference type="Proteomes" id="UP000267798"/>
    </source>
</evidence>
<keyword evidence="9" id="KW-1185">Reference proteome</keyword>
<reference evidence="8 9" key="1">
    <citation type="submission" date="2018-09" db="EMBL/GenBank/DDBJ databases">
        <title>Paenibacillus aracenensis nov. sp. isolated from a cave in southern Spain.</title>
        <authorList>
            <person name="Jurado V."/>
            <person name="Gutierrez-Patricio S."/>
            <person name="Gonzalez-Pimentel J.L."/>
            <person name="Miller A.Z."/>
            <person name="Laiz L."/>
            <person name="Saiz-Jimenez C."/>
        </authorList>
    </citation>
    <scope>NUCLEOTIDE SEQUENCE [LARGE SCALE GENOMIC DNA]</scope>
    <source>
        <strain evidence="8 9">JCM 19203</strain>
    </source>
</reference>